<name>A0A5C7I8M7_9ROSI</name>
<evidence type="ECO:0000256" key="2">
    <source>
        <dbReference type="PROSITE-ProRule" id="PRU00708"/>
    </source>
</evidence>
<dbReference type="InterPro" id="IPR046960">
    <property type="entry name" value="PPR_At4g14850-like_plant"/>
</dbReference>
<keyword evidence="4" id="KW-1185">Reference proteome</keyword>
<dbReference type="PANTHER" id="PTHR47926">
    <property type="entry name" value="PENTATRICOPEPTIDE REPEAT-CONTAINING PROTEIN"/>
    <property type="match status" value="1"/>
</dbReference>
<organism evidence="3 4">
    <name type="scientific">Acer yangbiense</name>
    <dbReference type="NCBI Taxonomy" id="1000413"/>
    <lineage>
        <taxon>Eukaryota</taxon>
        <taxon>Viridiplantae</taxon>
        <taxon>Streptophyta</taxon>
        <taxon>Embryophyta</taxon>
        <taxon>Tracheophyta</taxon>
        <taxon>Spermatophyta</taxon>
        <taxon>Magnoliopsida</taxon>
        <taxon>eudicotyledons</taxon>
        <taxon>Gunneridae</taxon>
        <taxon>Pentapetalae</taxon>
        <taxon>rosids</taxon>
        <taxon>malvids</taxon>
        <taxon>Sapindales</taxon>
        <taxon>Sapindaceae</taxon>
        <taxon>Hippocastanoideae</taxon>
        <taxon>Acereae</taxon>
        <taxon>Acer</taxon>
    </lineage>
</organism>
<sequence length="128" mass="14771">MVPLSKLIDFCTDSETSNLSYAESVFRQIHRPSVYIWNSMIKGYSNSDTPDESLLLYREMLQRGHSPDHFTFLFVLKDMRSGLKVFDEIPKWNVVAWTGLIAGSRDLGTGKLVHSRVRQLNYDPFVKL</sequence>
<evidence type="ECO:0000313" key="4">
    <source>
        <dbReference type="Proteomes" id="UP000323000"/>
    </source>
</evidence>
<dbReference type="GO" id="GO:0009451">
    <property type="term" value="P:RNA modification"/>
    <property type="evidence" value="ECO:0007669"/>
    <property type="project" value="InterPro"/>
</dbReference>
<dbReference type="Pfam" id="PF13041">
    <property type="entry name" value="PPR_2"/>
    <property type="match status" value="1"/>
</dbReference>
<accession>A0A5C7I8M7</accession>
<comment type="caution">
    <text evidence="3">The sequence shown here is derived from an EMBL/GenBank/DDBJ whole genome shotgun (WGS) entry which is preliminary data.</text>
</comment>
<dbReference type="PROSITE" id="PS51375">
    <property type="entry name" value="PPR"/>
    <property type="match status" value="1"/>
</dbReference>
<evidence type="ECO:0000313" key="3">
    <source>
        <dbReference type="EMBL" id="TXG65565.1"/>
    </source>
</evidence>
<keyword evidence="1" id="KW-0677">Repeat</keyword>
<proteinExistence type="predicted"/>
<dbReference type="InterPro" id="IPR011990">
    <property type="entry name" value="TPR-like_helical_dom_sf"/>
</dbReference>
<evidence type="ECO:0008006" key="5">
    <source>
        <dbReference type="Google" id="ProtNLM"/>
    </source>
</evidence>
<gene>
    <name evidence="3" type="ORF">EZV62_006840</name>
</gene>
<protein>
    <recommendedName>
        <fullName evidence="5">Pentatricopeptide repeat-containing protein</fullName>
    </recommendedName>
</protein>
<dbReference type="NCBIfam" id="TIGR00756">
    <property type="entry name" value="PPR"/>
    <property type="match status" value="1"/>
</dbReference>
<dbReference type="AlphaFoldDB" id="A0A5C7I8M7"/>
<dbReference type="EMBL" id="VAHF01000003">
    <property type="protein sequence ID" value="TXG65565.1"/>
    <property type="molecule type" value="Genomic_DNA"/>
</dbReference>
<dbReference type="OrthoDB" id="185373at2759"/>
<dbReference type="GO" id="GO:0003723">
    <property type="term" value="F:RNA binding"/>
    <property type="evidence" value="ECO:0007669"/>
    <property type="project" value="InterPro"/>
</dbReference>
<dbReference type="InterPro" id="IPR002885">
    <property type="entry name" value="PPR_rpt"/>
</dbReference>
<reference evidence="4" key="1">
    <citation type="journal article" date="2019" name="Gigascience">
        <title>De novo genome assembly of the endangered Acer yangbiense, a plant species with extremely small populations endemic to Yunnan Province, China.</title>
        <authorList>
            <person name="Yang J."/>
            <person name="Wariss H.M."/>
            <person name="Tao L."/>
            <person name="Zhang R."/>
            <person name="Yun Q."/>
            <person name="Hollingsworth P."/>
            <person name="Dao Z."/>
            <person name="Luo G."/>
            <person name="Guo H."/>
            <person name="Ma Y."/>
            <person name="Sun W."/>
        </authorList>
    </citation>
    <scope>NUCLEOTIDE SEQUENCE [LARGE SCALE GENOMIC DNA]</scope>
    <source>
        <strain evidence="4">cv. Malutang</strain>
    </source>
</reference>
<dbReference type="Gene3D" id="1.25.40.10">
    <property type="entry name" value="Tetratricopeptide repeat domain"/>
    <property type="match status" value="1"/>
</dbReference>
<feature type="repeat" description="PPR" evidence="2">
    <location>
        <begin position="33"/>
        <end position="67"/>
    </location>
</feature>
<dbReference type="Proteomes" id="UP000323000">
    <property type="component" value="Chromosome 3"/>
</dbReference>
<evidence type="ECO:0000256" key="1">
    <source>
        <dbReference type="ARBA" id="ARBA00022737"/>
    </source>
</evidence>
<dbReference type="PANTHER" id="PTHR47926:SF347">
    <property type="entry name" value="PENTATRICOPEPTIDE REPEAT-CONTAINING PROTEIN"/>
    <property type="match status" value="1"/>
</dbReference>